<name>A0ABW5QZ02_9BACL</name>
<feature type="region of interest" description="Disordered" evidence="1">
    <location>
        <begin position="23"/>
        <end position="47"/>
    </location>
</feature>
<accession>A0ABW5QZ02</accession>
<dbReference type="RefSeq" id="WP_379274779.1">
    <property type="nucleotide sequence ID" value="NZ_JBHUGT010000001.1"/>
</dbReference>
<keyword evidence="3" id="KW-1185">Reference proteome</keyword>
<evidence type="ECO:0000256" key="1">
    <source>
        <dbReference type="SAM" id="MobiDB-lite"/>
    </source>
</evidence>
<dbReference type="EMBL" id="JBHUMY010000016">
    <property type="protein sequence ID" value="MFD2661651.1"/>
    <property type="molecule type" value="Genomic_DNA"/>
</dbReference>
<dbReference type="Proteomes" id="UP001597493">
    <property type="component" value="Unassembled WGS sequence"/>
</dbReference>
<evidence type="ECO:0000313" key="2">
    <source>
        <dbReference type="EMBL" id="MFD2661651.1"/>
    </source>
</evidence>
<sequence>MSHFEPNPALTPNFPLPHVSYGAKSKGQLSKGAKPDGHKTNKSYPSYTGQAKDCKDWCEKHKYRYVLVRLHSGLCIDGFIEHIDDQVVSLAVPYGPSGDGRAFVPFYPGFYPAFFPYPFYPRRRFYRQIIPLAGLLALSLLPFF</sequence>
<evidence type="ECO:0000313" key="3">
    <source>
        <dbReference type="Proteomes" id="UP001597493"/>
    </source>
</evidence>
<gene>
    <name evidence="2" type="ORF">ACFSW5_15465</name>
</gene>
<reference evidence="3" key="1">
    <citation type="journal article" date="2019" name="Int. J. Syst. Evol. Microbiol.">
        <title>The Global Catalogue of Microorganisms (GCM) 10K type strain sequencing project: providing services to taxonomists for standard genome sequencing and annotation.</title>
        <authorList>
            <consortium name="The Broad Institute Genomics Platform"/>
            <consortium name="The Broad Institute Genome Sequencing Center for Infectious Disease"/>
            <person name="Wu L."/>
            <person name="Ma J."/>
        </authorList>
    </citation>
    <scope>NUCLEOTIDE SEQUENCE [LARGE SCALE GENOMIC DNA]</scope>
    <source>
        <strain evidence="3">TISTR 1827</strain>
    </source>
</reference>
<proteinExistence type="predicted"/>
<organism evidence="2 3">
    <name type="scientific">Paenibacillus thailandensis</name>
    <dbReference type="NCBI Taxonomy" id="393250"/>
    <lineage>
        <taxon>Bacteria</taxon>
        <taxon>Bacillati</taxon>
        <taxon>Bacillota</taxon>
        <taxon>Bacilli</taxon>
        <taxon>Bacillales</taxon>
        <taxon>Paenibacillaceae</taxon>
        <taxon>Paenibacillus</taxon>
    </lineage>
</organism>
<protein>
    <submittedName>
        <fullName evidence="2">Uncharacterized protein</fullName>
    </submittedName>
</protein>
<comment type="caution">
    <text evidence="2">The sequence shown here is derived from an EMBL/GenBank/DDBJ whole genome shotgun (WGS) entry which is preliminary data.</text>
</comment>